<accession>A0AAQ3U9I5</accession>
<keyword evidence="1" id="KW-0472">Membrane</keyword>
<keyword evidence="3" id="KW-1185">Reference proteome</keyword>
<organism evidence="2 3">
    <name type="scientific">Paspalum notatum var. saurae</name>
    <dbReference type="NCBI Taxonomy" id="547442"/>
    <lineage>
        <taxon>Eukaryota</taxon>
        <taxon>Viridiplantae</taxon>
        <taxon>Streptophyta</taxon>
        <taxon>Embryophyta</taxon>
        <taxon>Tracheophyta</taxon>
        <taxon>Spermatophyta</taxon>
        <taxon>Magnoliopsida</taxon>
        <taxon>Liliopsida</taxon>
        <taxon>Poales</taxon>
        <taxon>Poaceae</taxon>
        <taxon>PACMAD clade</taxon>
        <taxon>Panicoideae</taxon>
        <taxon>Andropogonodae</taxon>
        <taxon>Paspaleae</taxon>
        <taxon>Paspalinae</taxon>
        <taxon>Paspalum</taxon>
    </lineage>
</organism>
<evidence type="ECO:0000313" key="2">
    <source>
        <dbReference type="EMBL" id="WVZ86060.1"/>
    </source>
</evidence>
<keyword evidence="1" id="KW-1133">Transmembrane helix</keyword>
<dbReference type="AlphaFoldDB" id="A0AAQ3U9I5"/>
<sequence>MCKLRCTKEWVGCYLLVILLVVLLVGVLFGLGVFRHGYDRVKELGRNHTCYDCPYAPPPPYNRIHIQTREQEFNRLCTQGSGTVNSVERALCFQSAFEKPYGGASSADRAGKIYGLSCARPAAGRLLSGGTATA</sequence>
<name>A0AAQ3U9I5_PASNO</name>
<gene>
    <name evidence="2" type="ORF">U9M48_032902</name>
</gene>
<keyword evidence="1" id="KW-0812">Transmembrane</keyword>
<evidence type="ECO:0000313" key="3">
    <source>
        <dbReference type="Proteomes" id="UP001341281"/>
    </source>
</evidence>
<reference evidence="2 3" key="1">
    <citation type="submission" date="2024-02" db="EMBL/GenBank/DDBJ databases">
        <title>High-quality chromosome-scale genome assembly of Pensacola bahiagrass (Paspalum notatum Flugge var. saurae).</title>
        <authorList>
            <person name="Vega J.M."/>
            <person name="Podio M."/>
            <person name="Orjuela J."/>
            <person name="Siena L.A."/>
            <person name="Pessino S.C."/>
            <person name="Combes M.C."/>
            <person name="Mariac C."/>
            <person name="Albertini E."/>
            <person name="Pupilli F."/>
            <person name="Ortiz J.P.A."/>
            <person name="Leblanc O."/>
        </authorList>
    </citation>
    <scope>NUCLEOTIDE SEQUENCE [LARGE SCALE GENOMIC DNA]</scope>
    <source>
        <strain evidence="2">R1</strain>
        <tissue evidence="2">Leaf</tissue>
    </source>
</reference>
<proteinExistence type="predicted"/>
<dbReference type="Proteomes" id="UP001341281">
    <property type="component" value="Chromosome 07"/>
</dbReference>
<dbReference type="EMBL" id="CP144751">
    <property type="protein sequence ID" value="WVZ86060.1"/>
    <property type="molecule type" value="Genomic_DNA"/>
</dbReference>
<feature type="transmembrane region" description="Helical" evidence="1">
    <location>
        <begin position="12"/>
        <end position="34"/>
    </location>
</feature>
<protein>
    <submittedName>
        <fullName evidence="2">Uncharacterized protein</fullName>
    </submittedName>
</protein>
<evidence type="ECO:0000256" key="1">
    <source>
        <dbReference type="SAM" id="Phobius"/>
    </source>
</evidence>